<evidence type="ECO:0000313" key="1">
    <source>
        <dbReference type="EMBL" id="EJB60232.1"/>
    </source>
</evidence>
<dbReference type="EMBL" id="AKON01000017">
    <property type="protein sequence ID" value="EJB60232.1"/>
    <property type="molecule type" value="Genomic_DNA"/>
</dbReference>
<sequence length="59" mass="7151">MFVLKLFLFFDRLLLFLTTALAYHKNSFYTLLNKTGCVLKYYNNKTERNFLKRFSQTLT</sequence>
<comment type="caution">
    <text evidence="1">The sequence shown here is derived from an EMBL/GenBank/DDBJ whole genome shotgun (WGS) entry which is preliminary data.</text>
</comment>
<organism evidence="1 2">
    <name type="scientific">Helicobacter pylori Hp H-42</name>
    <dbReference type="NCBI Taxonomy" id="992047"/>
    <lineage>
        <taxon>Bacteria</taxon>
        <taxon>Pseudomonadati</taxon>
        <taxon>Campylobacterota</taxon>
        <taxon>Epsilonproteobacteria</taxon>
        <taxon>Campylobacterales</taxon>
        <taxon>Helicobacteraceae</taxon>
        <taxon>Helicobacter</taxon>
    </lineage>
</organism>
<accession>A0AB33XFK2</accession>
<gene>
    <name evidence="1" type="ORF">HPHPH42_1589</name>
</gene>
<evidence type="ECO:0000313" key="2">
    <source>
        <dbReference type="Proteomes" id="UP000005514"/>
    </source>
</evidence>
<name>A0AB33XFK2_HELPX</name>
<protein>
    <submittedName>
        <fullName evidence="1">Uncharacterized protein</fullName>
    </submittedName>
</protein>
<dbReference type="Proteomes" id="UP000005514">
    <property type="component" value="Unassembled WGS sequence"/>
</dbReference>
<reference evidence="1 2" key="1">
    <citation type="submission" date="2012-04" db="EMBL/GenBank/DDBJ databases">
        <title>Genome sequence of Helicobacter pylori Hp H-42.</title>
        <authorList>
            <person name="Blanchard T.G."/>
            <person name="Czinn S.J."/>
            <person name="McCracken C."/>
            <person name="Abolude K."/>
            <person name="Maroo A."/>
            <person name="Santana-Cruz I."/>
            <person name="Tallon L.J."/>
            <person name="Ficke F.W.F."/>
        </authorList>
    </citation>
    <scope>NUCLEOTIDE SEQUENCE [LARGE SCALE GENOMIC DNA]</scope>
    <source>
        <strain evidence="1 2">Hp H-42</strain>
    </source>
</reference>
<dbReference type="RefSeq" id="WP_001873570.1">
    <property type="nucleotide sequence ID" value="NZ_AKON01000017.1"/>
</dbReference>
<dbReference type="AlphaFoldDB" id="A0AB33XFK2"/>
<proteinExistence type="predicted"/>